<organism evidence="2 3">
    <name type="scientific">Methylobacterium terricola</name>
    <dbReference type="NCBI Taxonomy" id="2583531"/>
    <lineage>
        <taxon>Bacteria</taxon>
        <taxon>Pseudomonadati</taxon>
        <taxon>Pseudomonadota</taxon>
        <taxon>Alphaproteobacteria</taxon>
        <taxon>Hyphomicrobiales</taxon>
        <taxon>Methylobacteriaceae</taxon>
        <taxon>Methylobacterium</taxon>
    </lineage>
</organism>
<proteinExistence type="predicted"/>
<gene>
    <name evidence="2" type="ORF">FF100_19965</name>
</gene>
<protein>
    <submittedName>
        <fullName evidence="2">Uncharacterized protein</fullName>
    </submittedName>
</protein>
<dbReference type="RefSeq" id="WP_139037456.1">
    <property type="nucleotide sequence ID" value="NZ_VDDA01000009.1"/>
</dbReference>
<evidence type="ECO:0000313" key="3">
    <source>
        <dbReference type="Proteomes" id="UP000305267"/>
    </source>
</evidence>
<sequence length="119" mass="12989">MNGQITYLNAGSGNEQTALDPVQAPATPSAPDAAANTIDKVRELLYGDAMRSHERRHDDLREAVTDLEQRMVQRFNDIQKSIDALALSLRMEQSNAVRAIGGAVTEMGRQISALADRNP</sequence>
<accession>A0A5C4LFA2</accession>
<dbReference type="EMBL" id="VDDA01000009">
    <property type="protein sequence ID" value="TNC11400.1"/>
    <property type="molecule type" value="Genomic_DNA"/>
</dbReference>
<reference evidence="2 3" key="1">
    <citation type="submission" date="2019-06" db="EMBL/GenBank/DDBJ databases">
        <title>Genome of Methylobacterium sp. 17Sr1-39.</title>
        <authorList>
            <person name="Seo T."/>
        </authorList>
    </citation>
    <scope>NUCLEOTIDE SEQUENCE [LARGE SCALE GENOMIC DNA]</scope>
    <source>
        <strain evidence="2 3">17Sr1-39</strain>
    </source>
</reference>
<feature type="region of interest" description="Disordered" evidence="1">
    <location>
        <begin position="1"/>
        <end position="35"/>
    </location>
</feature>
<feature type="compositionally biased region" description="Low complexity" evidence="1">
    <location>
        <begin position="24"/>
        <end position="35"/>
    </location>
</feature>
<comment type="caution">
    <text evidence="2">The sequence shown here is derived from an EMBL/GenBank/DDBJ whole genome shotgun (WGS) entry which is preliminary data.</text>
</comment>
<name>A0A5C4LFA2_9HYPH</name>
<dbReference type="OrthoDB" id="8004154at2"/>
<evidence type="ECO:0000256" key="1">
    <source>
        <dbReference type="SAM" id="MobiDB-lite"/>
    </source>
</evidence>
<evidence type="ECO:0000313" key="2">
    <source>
        <dbReference type="EMBL" id="TNC11400.1"/>
    </source>
</evidence>
<dbReference type="AlphaFoldDB" id="A0A5C4LFA2"/>
<feature type="compositionally biased region" description="Polar residues" evidence="1">
    <location>
        <begin position="1"/>
        <end position="17"/>
    </location>
</feature>
<keyword evidence="3" id="KW-1185">Reference proteome</keyword>
<dbReference type="Proteomes" id="UP000305267">
    <property type="component" value="Unassembled WGS sequence"/>
</dbReference>